<dbReference type="Pfam" id="PF13508">
    <property type="entry name" value="Acetyltransf_7"/>
    <property type="match status" value="1"/>
</dbReference>
<organism evidence="2 3">
    <name type="scientific">Lepidopterella palustris CBS 459.81</name>
    <dbReference type="NCBI Taxonomy" id="1314670"/>
    <lineage>
        <taxon>Eukaryota</taxon>
        <taxon>Fungi</taxon>
        <taxon>Dikarya</taxon>
        <taxon>Ascomycota</taxon>
        <taxon>Pezizomycotina</taxon>
        <taxon>Dothideomycetes</taxon>
        <taxon>Pleosporomycetidae</taxon>
        <taxon>Mytilinidiales</taxon>
        <taxon>Argynnaceae</taxon>
        <taxon>Lepidopterella</taxon>
    </lineage>
</organism>
<dbReference type="OrthoDB" id="410198at2759"/>
<dbReference type="PROSITE" id="PS51186">
    <property type="entry name" value="GNAT"/>
    <property type="match status" value="1"/>
</dbReference>
<reference evidence="2 3" key="1">
    <citation type="journal article" date="2016" name="Nat. Commun.">
        <title>Ectomycorrhizal ecology is imprinted in the genome of the dominant symbiotic fungus Cenococcum geophilum.</title>
        <authorList>
            <consortium name="DOE Joint Genome Institute"/>
            <person name="Peter M."/>
            <person name="Kohler A."/>
            <person name="Ohm R.A."/>
            <person name="Kuo A."/>
            <person name="Krutzmann J."/>
            <person name="Morin E."/>
            <person name="Arend M."/>
            <person name="Barry K.W."/>
            <person name="Binder M."/>
            <person name="Choi C."/>
            <person name="Clum A."/>
            <person name="Copeland A."/>
            <person name="Grisel N."/>
            <person name="Haridas S."/>
            <person name="Kipfer T."/>
            <person name="LaButti K."/>
            <person name="Lindquist E."/>
            <person name="Lipzen A."/>
            <person name="Maire R."/>
            <person name="Meier B."/>
            <person name="Mihaltcheva S."/>
            <person name="Molinier V."/>
            <person name="Murat C."/>
            <person name="Poggeler S."/>
            <person name="Quandt C.A."/>
            <person name="Sperisen C."/>
            <person name="Tritt A."/>
            <person name="Tisserant E."/>
            <person name="Crous P.W."/>
            <person name="Henrissat B."/>
            <person name="Nehls U."/>
            <person name="Egli S."/>
            <person name="Spatafora J.W."/>
            <person name="Grigoriev I.V."/>
            <person name="Martin F.M."/>
        </authorList>
    </citation>
    <scope>NUCLEOTIDE SEQUENCE [LARGE SCALE GENOMIC DNA]</scope>
    <source>
        <strain evidence="2 3">CBS 459.81</strain>
    </source>
</reference>
<feature type="domain" description="N-acetyltransferase" evidence="1">
    <location>
        <begin position="61"/>
        <end position="217"/>
    </location>
</feature>
<dbReference type="Gene3D" id="3.40.630.30">
    <property type="match status" value="1"/>
</dbReference>
<accession>A0A8E2JAA3</accession>
<dbReference type="PANTHER" id="PTHR42791">
    <property type="entry name" value="GNAT FAMILY ACETYLTRANSFERASE"/>
    <property type="match status" value="1"/>
</dbReference>
<evidence type="ECO:0000313" key="3">
    <source>
        <dbReference type="Proteomes" id="UP000250266"/>
    </source>
</evidence>
<dbReference type="InterPro" id="IPR000182">
    <property type="entry name" value="GNAT_dom"/>
</dbReference>
<name>A0A8E2JAA3_9PEZI</name>
<dbReference type="AlphaFoldDB" id="A0A8E2JAA3"/>
<dbReference type="InterPro" id="IPR016181">
    <property type="entry name" value="Acyl_CoA_acyltransferase"/>
</dbReference>
<dbReference type="Proteomes" id="UP000250266">
    <property type="component" value="Unassembled WGS sequence"/>
</dbReference>
<keyword evidence="2" id="KW-0808">Transferase</keyword>
<dbReference type="InterPro" id="IPR052523">
    <property type="entry name" value="Trichothecene_AcTrans"/>
</dbReference>
<protein>
    <submittedName>
        <fullName evidence="2">Acyl-CoA N-acyltransferase</fullName>
    </submittedName>
</protein>
<gene>
    <name evidence="2" type="ORF">K432DRAFT_363395</name>
</gene>
<keyword evidence="2" id="KW-0012">Acyltransferase</keyword>
<dbReference type="GO" id="GO:0016747">
    <property type="term" value="F:acyltransferase activity, transferring groups other than amino-acyl groups"/>
    <property type="evidence" value="ECO:0007669"/>
    <property type="project" value="InterPro"/>
</dbReference>
<dbReference type="SUPFAM" id="SSF55729">
    <property type="entry name" value="Acyl-CoA N-acyltransferases (Nat)"/>
    <property type="match status" value="1"/>
</dbReference>
<sequence length="252" mass="28411">MPLRLLPMELEDCHEWVRIRSIAYRGPTSTIVHHRRMSDASFAKVVEGQKKEFYEPGTWHWKVVDMDSGEMVAAARWCAQNFSKSDTEIVRSGSDDTDDNEPPYIPPEVNVPALSALLGPLRQAGEEIMGARPYLMLDTLSTLPEHQRRGAGSMILKWGVEKADEMGVEMYLTSSSMARPLYERWGFEVVRELQFDRTPWGGEGVDRHTCMLRKPIKGKAPTDHTRGLFILSNGERDQHGGDPCVCSPGNPQ</sequence>
<keyword evidence="3" id="KW-1185">Reference proteome</keyword>
<proteinExistence type="predicted"/>
<evidence type="ECO:0000259" key="1">
    <source>
        <dbReference type="PROSITE" id="PS51186"/>
    </source>
</evidence>
<dbReference type="EMBL" id="KV745447">
    <property type="protein sequence ID" value="OCK74599.1"/>
    <property type="molecule type" value="Genomic_DNA"/>
</dbReference>
<dbReference type="PANTHER" id="PTHR42791:SF14">
    <property type="entry name" value="N-ACETYLTRANSFERASE DOMAIN-CONTAINING PROTEIN"/>
    <property type="match status" value="1"/>
</dbReference>
<evidence type="ECO:0000313" key="2">
    <source>
        <dbReference type="EMBL" id="OCK74599.1"/>
    </source>
</evidence>
<dbReference type="CDD" id="cd04301">
    <property type="entry name" value="NAT_SF"/>
    <property type="match status" value="1"/>
</dbReference>